<organism evidence="2 3">
    <name type="scientific">Candidatus Portnoybacteria bacterium CG_4_9_14_3_um_filter_40_10</name>
    <dbReference type="NCBI Taxonomy" id="1974804"/>
    <lineage>
        <taxon>Bacteria</taxon>
        <taxon>Candidatus Portnoyibacteriota</taxon>
    </lineage>
</organism>
<reference evidence="3" key="1">
    <citation type="submission" date="2017-09" db="EMBL/GenBank/DDBJ databases">
        <title>Depth-based differentiation of microbial function through sediment-hosted aquifers and enrichment of novel symbionts in the deep terrestrial subsurface.</title>
        <authorList>
            <person name="Probst A.J."/>
            <person name="Ladd B."/>
            <person name="Jarett J.K."/>
            <person name="Geller-Mcgrath D.E."/>
            <person name="Sieber C.M.K."/>
            <person name="Emerson J.B."/>
            <person name="Anantharaman K."/>
            <person name="Thomas B.C."/>
            <person name="Malmstrom R."/>
            <person name="Stieglmeier M."/>
            <person name="Klingl A."/>
            <person name="Woyke T."/>
            <person name="Ryan C.M."/>
            <person name="Banfield J.F."/>
        </authorList>
    </citation>
    <scope>NUCLEOTIDE SEQUENCE [LARGE SCALE GENOMIC DNA]</scope>
</reference>
<comment type="caution">
    <text evidence="2">The sequence shown here is derived from an EMBL/GenBank/DDBJ whole genome shotgun (WGS) entry which is preliminary data.</text>
</comment>
<dbReference type="GO" id="GO:0016020">
    <property type="term" value="C:membrane"/>
    <property type="evidence" value="ECO:0007669"/>
    <property type="project" value="InterPro"/>
</dbReference>
<proteinExistence type="predicted"/>
<evidence type="ECO:0000256" key="1">
    <source>
        <dbReference type="SAM" id="MobiDB-lite"/>
    </source>
</evidence>
<dbReference type="PANTHER" id="PTHR35984:SF1">
    <property type="entry name" value="PERIPLASMIC SERINE PROTEASE"/>
    <property type="match status" value="1"/>
</dbReference>
<feature type="compositionally biased region" description="Basic and acidic residues" evidence="1">
    <location>
        <begin position="1"/>
        <end position="27"/>
    </location>
</feature>
<dbReference type="PANTHER" id="PTHR35984">
    <property type="entry name" value="PERIPLASMIC SERINE PROTEASE"/>
    <property type="match status" value="1"/>
</dbReference>
<dbReference type="EMBL" id="PFWF01000025">
    <property type="protein sequence ID" value="PJA64796.1"/>
    <property type="molecule type" value="Genomic_DNA"/>
</dbReference>
<dbReference type="InterPro" id="IPR029045">
    <property type="entry name" value="ClpP/crotonase-like_dom_sf"/>
</dbReference>
<feature type="region of interest" description="Disordered" evidence="1">
    <location>
        <begin position="1"/>
        <end position="35"/>
    </location>
</feature>
<sequence length="367" mass="41891">MKSDMSNDPKQPKKLELTEPAPRKPEEGGEGASLPVSIELNQKRSQHNQNFENSLRQARIELIKSIQQKRGSKVFVFYSHDTLDAQHAEIFFELLQEVGKQEKLDLFLLSPGGFADQAFNMSRWCRQYATQFNVIIPYYAKSAATLLSLGADTLLMGPSSELGPIDPQIRIPDEYGRTMQVSALSIKDALKVIEGLTEDNQEKALKYMPLIEKIDLKVLGQYDRAIQSAKQYASDLLHMSGLLKDKDVEEVDVNDSKKKVPKHKNIAHQLTEGYYSHGYAIGTDKAQELGFNVVCPGNDGFDPEVWKSVWRLHKLYDDMMRNNRNERLLTENLIEYRQIMTVLETDTFSVPVEKNFIKDLSQKYGKR</sequence>
<name>A0A2M7YP93_9BACT</name>
<evidence type="ECO:0000313" key="3">
    <source>
        <dbReference type="Proteomes" id="UP000230434"/>
    </source>
</evidence>
<evidence type="ECO:0008006" key="4">
    <source>
        <dbReference type="Google" id="ProtNLM"/>
    </source>
</evidence>
<dbReference type="Proteomes" id="UP000230434">
    <property type="component" value="Unassembled WGS sequence"/>
</dbReference>
<dbReference type="SUPFAM" id="SSF52096">
    <property type="entry name" value="ClpP/crotonase"/>
    <property type="match status" value="1"/>
</dbReference>
<dbReference type="AlphaFoldDB" id="A0A2M7YP93"/>
<dbReference type="Gene3D" id="3.90.226.10">
    <property type="entry name" value="2-enoyl-CoA Hydratase, Chain A, domain 1"/>
    <property type="match status" value="1"/>
</dbReference>
<evidence type="ECO:0000313" key="2">
    <source>
        <dbReference type="EMBL" id="PJA64796.1"/>
    </source>
</evidence>
<gene>
    <name evidence="2" type="ORF">CO159_01150</name>
</gene>
<dbReference type="InterPro" id="IPR002825">
    <property type="entry name" value="Pept_S49_ser-pept_pro"/>
</dbReference>
<dbReference type="Pfam" id="PF01972">
    <property type="entry name" value="SDH_protease"/>
    <property type="match status" value="1"/>
</dbReference>
<protein>
    <recommendedName>
        <fullName evidence="4">Serine dehydrogenase proteinase</fullName>
    </recommendedName>
</protein>
<accession>A0A2M7YP93</accession>